<organism evidence="2">
    <name type="scientific">Tanacetum cinerariifolium</name>
    <name type="common">Dalmatian daisy</name>
    <name type="synonym">Chrysanthemum cinerariifolium</name>
    <dbReference type="NCBI Taxonomy" id="118510"/>
    <lineage>
        <taxon>Eukaryota</taxon>
        <taxon>Viridiplantae</taxon>
        <taxon>Streptophyta</taxon>
        <taxon>Embryophyta</taxon>
        <taxon>Tracheophyta</taxon>
        <taxon>Spermatophyta</taxon>
        <taxon>Magnoliopsida</taxon>
        <taxon>eudicotyledons</taxon>
        <taxon>Gunneridae</taxon>
        <taxon>Pentapetalae</taxon>
        <taxon>asterids</taxon>
        <taxon>campanulids</taxon>
        <taxon>Asterales</taxon>
        <taxon>Asteraceae</taxon>
        <taxon>Asteroideae</taxon>
        <taxon>Anthemideae</taxon>
        <taxon>Anthemidinae</taxon>
        <taxon>Tanacetum</taxon>
    </lineage>
</organism>
<gene>
    <name evidence="2" type="ORF">Tci_645566</name>
</gene>
<name>A0A699K584_TANCI</name>
<dbReference type="InterPro" id="IPR039537">
    <property type="entry name" value="Retrotran_Ty1/copia-like"/>
</dbReference>
<dbReference type="PANTHER" id="PTHR42648:SF27">
    <property type="entry name" value="RNA-DIRECTED DNA POLYMERASE"/>
    <property type="match status" value="1"/>
</dbReference>
<evidence type="ECO:0000313" key="2">
    <source>
        <dbReference type="EMBL" id="GFA73594.1"/>
    </source>
</evidence>
<dbReference type="AlphaFoldDB" id="A0A699K584"/>
<feature type="non-terminal residue" evidence="2">
    <location>
        <position position="392"/>
    </location>
</feature>
<dbReference type="InterPro" id="IPR036397">
    <property type="entry name" value="RNaseH_sf"/>
</dbReference>
<dbReference type="Gene3D" id="3.30.420.10">
    <property type="entry name" value="Ribonuclease H-like superfamily/Ribonuclease H"/>
    <property type="match status" value="1"/>
</dbReference>
<accession>A0A699K584</accession>
<dbReference type="InterPro" id="IPR012337">
    <property type="entry name" value="RNaseH-like_sf"/>
</dbReference>
<comment type="caution">
    <text evidence="2">The sequence shown here is derived from an EMBL/GenBank/DDBJ whole genome shotgun (WGS) entry which is preliminary data.</text>
</comment>
<dbReference type="GO" id="GO:0003676">
    <property type="term" value="F:nucleic acid binding"/>
    <property type="evidence" value="ECO:0007669"/>
    <property type="project" value="InterPro"/>
</dbReference>
<dbReference type="SUPFAM" id="SSF53098">
    <property type="entry name" value="Ribonuclease H-like"/>
    <property type="match status" value="1"/>
</dbReference>
<dbReference type="PANTHER" id="PTHR42648">
    <property type="entry name" value="TRANSPOSASE, PUTATIVE-RELATED"/>
    <property type="match status" value="1"/>
</dbReference>
<feature type="region of interest" description="Disordered" evidence="1">
    <location>
        <begin position="73"/>
        <end position="117"/>
    </location>
</feature>
<sequence>MKSYLDTLERLGYAMPYKLGVNLILNSLNKEYDQFVQNYNMHIMGKRIDELHAMLKFHEKGIPKKAETPAVLSIREGNIQKDKKKPKGAKSNDKGKNKLAYAPKPKISPVPKRDNPAKDSICHHYKEVGHWRRNCLSYQAGLKKRKNASVVNTSDDFSRYGYVYLIKHNMRCLKHLRSLRRKLKINSLTPPYTPQHNGVSERRNRTLLNMVRSMMNLTTLPKSFGDMLSSMQLAFSIWFQPRRLKGRLIKYEASGSHGLLESSGSDRGLELIQEKDIQPSKNTSEIHNEVVAIEVDPQNVEVFIRRSARIPQATDRYGLYVDVEEYELGDLNEPPYKATVSDPEFEIWLEAMNTEMQSIKDNEVWVLVDLPPNGRTVRSKKDFQKKTGMDGN</sequence>
<proteinExistence type="predicted"/>
<reference evidence="2" key="1">
    <citation type="journal article" date="2019" name="Sci. Rep.">
        <title>Draft genome of Tanacetum cinerariifolium, the natural source of mosquito coil.</title>
        <authorList>
            <person name="Yamashiro T."/>
            <person name="Shiraishi A."/>
            <person name="Satake H."/>
            <person name="Nakayama K."/>
        </authorList>
    </citation>
    <scope>NUCLEOTIDE SEQUENCE</scope>
</reference>
<dbReference type="EMBL" id="BKCJ010478146">
    <property type="protein sequence ID" value="GFA73594.1"/>
    <property type="molecule type" value="Genomic_DNA"/>
</dbReference>
<protein>
    <submittedName>
        <fullName evidence="2">Zinc finger, CCHC-type</fullName>
    </submittedName>
</protein>
<evidence type="ECO:0000256" key="1">
    <source>
        <dbReference type="SAM" id="MobiDB-lite"/>
    </source>
</evidence>